<dbReference type="PANTHER" id="PTHR43811">
    <property type="entry name" value="FKBP-TYPE PEPTIDYL-PROLYL CIS-TRANS ISOMERASE FKPA"/>
    <property type="match status" value="1"/>
</dbReference>
<feature type="region of interest" description="Disordered" evidence="6">
    <location>
        <begin position="122"/>
        <end position="269"/>
    </location>
</feature>
<dbReference type="Gramene" id="EFJ09210">
    <property type="protein sequence ID" value="EFJ09210"/>
    <property type="gene ID" value="SELMODRAFT_428238"/>
</dbReference>
<dbReference type="PIRSF" id="PIRSF001473">
    <property type="entry name" value="FK506-bp_FPR3"/>
    <property type="match status" value="1"/>
</dbReference>
<dbReference type="HOGENOM" id="CLU_022297_0_1_1"/>
<comment type="catalytic activity">
    <reaction evidence="1 4 5">
        <text>[protein]-peptidylproline (omega=180) = [protein]-peptidylproline (omega=0)</text>
        <dbReference type="Rhea" id="RHEA:16237"/>
        <dbReference type="Rhea" id="RHEA-COMP:10747"/>
        <dbReference type="Rhea" id="RHEA-COMP:10748"/>
        <dbReference type="ChEBI" id="CHEBI:83833"/>
        <dbReference type="ChEBI" id="CHEBI:83834"/>
        <dbReference type="EC" id="5.2.1.8"/>
    </reaction>
</comment>
<evidence type="ECO:0000256" key="6">
    <source>
        <dbReference type="SAM" id="MobiDB-lite"/>
    </source>
</evidence>
<feature type="compositionally biased region" description="Acidic residues" evidence="6">
    <location>
        <begin position="180"/>
        <end position="194"/>
    </location>
</feature>
<dbReference type="PROSITE" id="PS50059">
    <property type="entry name" value="FKBP_PPIASE"/>
    <property type="match status" value="1"/>
</dbReference>
<dbReference type="SUPFAM" id="SSF69203">
    <property type="entry name" value="Nucleoplasmin-like core domain"/>
    <property type="match status" value="1"/>
</dbReference>
<protein>
    <recommendedName>
        <fullName evidence="4">FK506-binding protein</fullName>
        <ecNumber evidence="4">5.2.1.8</ecNumber>
    </recommendedName>
</protein>
<dbReference type="GO" id="GO:0003755">
    <property type="term" value="F:peptidyl-prolyl cis-trans isomerase activity"/>
    <property type="evidence" value="ECO:0000318"/>
    <property type="project" value="GO_Central"/>
</dbReference>
<comment type="similarity">
    <text evidence="4">Belongs to the FKBP-type PPIase family.</text>
</comment>
<feature type="domain" description="PPIase FKBP-type" evidence="7">
    <location>
        <begin position="291"/>
        <end position="378"/>
    </location>
</feature>
<dbReference type="OMA" id="KVEMRYI"/>
<keyword evidence="3 4" id="KW-0413">Isomerase</keyword>
<dbReference type="InterPro" id="IPR001179">
    <property type="entry name" value="PPIase_FKBP_dom"/>
</dbReference>
<keyword evidence="2 4" id="KW-0697">Rotamase</keyword>
<evidence type="ECO:0000313" key="8">
    <source>
        <dbReference type="EMBL" id="EFJ09210.1"/>
    </source>
</evidence>
<dbReference type="EC" id="5.2.1.8" evidence="4"/>
<dbReference type="STRING" id="88036.D8T268"/>
<sequence>MVFWGAKLKPKKPFLVERDELEGRRLHISQATLGQNAKDGERSILKCKGGEGPPVFVCSLKPGLHETCYLDLNFEDDVVFSVTGSTAIHLSGYYMEPFSDEDDDESYDGEEDEFDQDFIVDPAGEEDDDEEDDEDLEEERLGSGVKIEEITNDDEPEKALPAPAKANTETQPAQDQKDDKEEEDEEDKSEDEDGFALPSKRKAASAELPKKSAKTSVSDTPTSPGEAKKNKKKKGKKAANQEEGVPEGNGDGKLQEKKAGKKDKAAKKFPNGLEVQDLALGKPDGKQAKPGKKVLINYVGKLKSNGKIFDSTIGRKPFRFRLGVNEVVKGFDVGVNGMRVGDKRRVVIPPSMGYGARAVGSIPPNSWLVFEIELVDVA</sequence>
<accession>D8T268</accession>
<feature type="compositionally biased region" description="Polar residues" evidence="6">
    <location>
        <begin position="214"/>
        <end position="223"/>
    </location>
</feature>
<evidence type="ECO:0000256" key="4">
    <source>
        <dbReference type="PIRNR" id="PIRNR001473"/>
    </source>
</evidence>
<dbReference type="InterPro" id="IPR036824">
    <property type="entry name" value="Nucleoplasmin_core_dom_sf"/>
</dbReference>
<dbReference type="eggNOG" id="KOG0552">
    <property type="taxonomic scope" value="Eukaryota"/>
</dbReference>
<dbReference type="FunFam" id="3.10.50.40:FF:000006">
    <property type="entry name" value="Peptidyl-prolyl cis-trans isomerase"/>
    <property type="match status" value="1"/>
</dbReference>
<dbReference type="Proteomes" id="UP000001514">
    <property type="component" value="Unassembled WGS sequence"/>
</dbReference>
<proteinExistence type="inferred from homology"/>
<dbReference type="EMBL" id="GL377665">
    <property type="protein sequence ID" value="EFJ09210.1"/>
    <property type="molecule type" value="Genomic_DNA"/>
</dbReference>
<dbReference type="PANTHER" id="PTHR43811:SF19">
    <property type="entry name" value="39 KDA FK506-BINDING NUCLEAR PROTEIN"/>
    <property type="match status" value="1"/>
</dbReference>
<keyword evidence="9" id="KW-1185">Reference proteome</keyword>
<evidence type="ECO:0000256" key="3">
    <source>
        <dbReference type="ARBA" id="ARBA00023235"/>
    </source>
</evidence>
<name>D8T268_SELML</name>
<evidence type="ECO:0000256" key="5">
    <source>
        <dbReference type="PROSITE-ProRule" id="PRU00277"/>
    </source>
</evidence>
<reference evidence="8 9" key="1">
    <citation type="journal article" date="2011" name="Science">
        <title>The Selaginella genome identifies genetic changes associated with the evolution of vascular plants.</title>
        <authorList>
            <person name="Banks J.A."/>
            <person name="Nishiyama T."/>
            <person name="Hasebe M."/>
            <person name="Bowman J.L."/>
            <person name="Gribskov M."/>
            <person name="dePamphilis C."/>
            <person name="Albert V.A."/>
            <person name="Aono N."/>
            <person name="Aoyama T."/>
            <person name="Ambrose B.A."/>
            <person name="Ashton N.W."/>
            <person name="Axtell M.J."/>
            <person name="Barker E."/>
            <person name="Barker M.S."/>
            <person name="Bennetzen J.L."/>
            <person name="Bonawitz N.D."/>
            <person name="Chapple C."/>
            <person name="Cheng C."/>
            <person name="Correa L.G."/>
            <person name="Dacre M."/>
            <person name="DeBarry J."/>
            <person name="Dreyer I."/>
            <person name="Elias M."/>
            <person name="Engstrom E.M."/>
            <person name="Estelle M."/>
            <person name="Feng L."/>
            <person name="Finet C."/>
            <person name="Floyd S.K."/>
            <person name="Frommer W.B."/>
            <person name="Fujita T."/>
            <person name="Gramzow L."/>
            <person name="Gutensohn M."/>
            <person name="Harholt J."/>
            <person name="Hattori M."/>
            <person name="Heyl A."/>
            <person name="Hirai T."/>
            <person name="Hiwatashi Y."/>
            <person name="Ishikawa M."/>
            <person name="Iwata M."/>
            <person name="Karol K.G."/>
            <person name="Koehler B."/>
            <person name="Kolukisaoglu U."/>
            <person name="Kubo M."/>
            <person name="Kurata T."/>
            <person name="Lalonde S."/>
            <person name="Li K."/>
            <person name="Li Y."/>
            <person name="Litt A."/>
            <person name="Lyons E."/>
            <person name="Manning G."/>
            <person name="Maruyama T."/>
            <person name="Michael T.P."/>
            <person name="Mikami K."/>
            <person name="Miyazaki S."/>
            <person name="Morinaga S."/>
            <person name="Murata T."/>
            <person name="Mueller-Roeber B."/>
            <person name="Nelson D.R."/>
            <person name="Obara M."/>
            <person name="Oguri Y."/>
            <person name="Olmstead R.G."/>
            <person name="Onodera N."/>
            <person name="Petersen B.L."/>
            <person name="Pils B."/>
            <person name="Prigge M."/>
            <person name="Rensing S.A."/>
            <person name="Riano-Pachon D.M."/>
            <person name="Roberts A.W."/>
            <person name="Sato Y."/>
            <person name="Scheller H.V."/>
            <person name="Schulz B."/>
            <person name="Schulz C."/>
            <person name="Shakirov E.V."/>
            <person name="Shibagaki N."/>
            <person name="Shinohara N."/>
            <person name="Shippen D.E."/>
            <person name="Soerensen I."/>
            <person name="Sotooka R."/>
            <person name="Sugimoto N."/>
            <person name="Sugita M."/>
            <person name="Sumikawa N."/>
            <person name="Tanurdzic M."/>
            <person name="Theissen G."/>
            <person name="Ulvskov P."/>
            <person name="Wakazuki S."/>
            <person name="Weng J.K."/>
            <person name="Willats W.W."/>
            <person name="Wipf D."/>
            <person name="Wolf P.G."/>
            <person name="Yang L."/>
            <person name="Zimmer A.D."/>
            <person name="Zhu Q."/>
            <person name="Mitros T."/>
            <person name="Hellsten U."/>
            <person name="Loque D."/>
            <person name="Otillar R."/>
            <person name="Salamov A."/>
            <person name="Schmutz J."/>
            <person name="Shapiro H."/>
            <person name="Lindquist E."/>
            <person name="Lucas S."/>
            <person name="Rokhsar D."/>
            <person name="Grigoriev I.V."/>
        </authorList>
    </citation>
    <scope>NUCLEOTIDE SEQUENCE [LARGE SCALE GENOMIC DNA]</scope>
</reference>
<dbReference type="InParanoid" id="D8T268"/>
<dbReference type="InterPro" id="IPR041232">
    <property type="entry name" value="NPL"/>
</dbReference>
<dbReference type="KEGG" id="smo:SELMODRAFT_428238"/>
<evidence type="ECO:0000256" key="2">
    <source>
        <dbReference type="ARBA" id="ARBA00023110"/>
    </source>
</evidence>
<dbReference type="SUPFAM" id="SSF54534">
    <property type="entry name" value="FKBP-like"/>
    <property type="match status" value="1"/>
</dbReference>
<dbReference type="InterPro" id="IPR046357">
    <property type="entry name" value="PPIase_dom_sf"/>
</dbReference>
<dbReference type="InterPro" id="IPR023566">
    <property type="entry name" value="PPIase_Fpr3/Fpr4-like"/>
</dbReference>
<dbReference type="Pfam" id="PF17800">
    <property type="entry name" value="NPL"/>
    <property type="match status" value="1"/>
</dbReference>
<dbReference type="Pfam" id="PF00254">
    <property type="entry name" value="FKBP_C"/>
    <property type="match status" value="1"/>
</dbReference>
<dbReference type="AlphaFoldDB" id="D8T268"/>
<gene>
    <name evidence="8" type="ORF">SELMODRAFT_428238</name>
</gene>
<dbReference type="FunCoup" id="D8T268">
    <property type="interactions" value="525"/>
</dbReference>
<dbReference type="OrthoDB" id="1902587at2759"/>
<evidence type="ECO:0000259" key="7">
    <source>
        <dbReference type="PROSITE" id="PS50059"/>
    </source>
</evidence>
<dbReference type="Gene3D" id="2.60.120.340">
    <property type="entry name" value="Nucleoplasmin core domain"/>
    <property type="match status" value="1"/>
</dbReference>
<evidence type="ECO:0000313" key="9">
    <source>
        <dbReference type="Proteomes" id="UP000001514"/>
    </source>
</evidence>
<dbReference type="Gene3D" id="3.10.50.40">
    <property type="match status" value="1"/>
</dbReference>
<feature type="compositionally biased region" description="Acidic residues" evidence="6">
    <location>
        <begin position="122"/>
        <end position="138"/>
    </location>
</feature>
<organism evidence="9">
    <name type="scientific">Selaginella moellendorffii</name>
    <name type="common">Spikemoss</name>
    <dbReference type="NCBI Taxonomy" id="88036"/>
    <lineage>
        <taxon>Eukaryota</taxon>
        <taxon>Viridiplantae</taxon>
        <taxon>Streptophyta</taxon>
        <taxon>Embryophyta</taxon>
        <taxon>Tracheophyta</taxon>
        <taxon>Lycopodiopsida</taxon>
        <taxon>Selaginellales</taxon>
        <taxon>Selaginellaceae</taxon>
        <taxon>Selaginella</taxon>
    </lineage>
</organism>
<dbReference type="GO" id="GO:0005634">
    <property type="term" value="C:nucleus"/>
    <property type="evidence" value="ECO:0007669"/>
    <property type="project" value="UniProtKB-ARBA"/>
</dbReference>
<evidence type="ECO:0000256" key="1">
    <source>
        <dbReference type="ARBA" id="ARBA00000971"/>
    </source>
</evidence>